<organism evidence="2 3">
    <name type="scientific">Heliorestis convoluta</name>
    <dbReference type="NCBI Taxonomy" id="356322"/>
    <lineage>
        <taxon>Bacteria</taxon>
        <taxon>Bacillati</taxon>
        <taxon>Bacillota</taxon>
        <taxon>Clostridia</taxon>
        <taxon>Eubacteriales</taxon>
        <taxon>Heliobacteriaceae</taxon>
        <taxon>Heliorestis</taxon>
    </lineage>
</organism>
<dbReference type="PROSITE" id="PS51379">
    <property type="entry name" value="4FE4S_FER_2"/>
    <property type="match status" value="2"/>
</dbReference>
<evidence type="ECO:0000313" key="2">
    <source>
        <dbReference type="EMBL" id="QGG46678.1"/>
    </source>
</evidence>
<dbReference type="RefSeq" id="WP_153724203.1">
    <property type="nucleotide sequence ID" value="NZ_CP045875.1"/>
</dbReference>
<dbReference type="InterPro" id="IPR017896">
    <property type="entry name" value="4Fe4S_Fe-S-bd"/>
</dbReference>
<dbReference type="EMBL" id="CP045875">
    <property type="protein sequence ID" value="QGG46678.1"/>
    <property type="molecule type" value="Genomic_DNA"/>
</dbReference>
<feature type="domain" description="4Fe-4S ferredoxin-type" evidence="1">
    <location>
        <begin position="51"/>
        <end position="78"/>
    </location>
</feature>
<dbReference type="Gene3D" id="3.30.70.20">
    <property type="match status" value="1"/>
</dbReference>
<feature type="domain" description="4Fe-4S ferredoxin-type" evidence="1">
    <location>
        <begin position="20"/>
        <end position="48"/>
    </location>
</feature>
<dbReference type="SUPFAM" id="SSF54862">
    <property type="entry name" value="4Fe-4S ferredoxins"/>
    <property type="match status" value="1"/>
</dbReference>
<proteinExistence type="predicted"/>
<accession>A0A5Q2MWD4</accession>
<dbReference type="AlphaFoldDB" id="A0A5Q2MWD4"/>
<name>A0A5Q2MWD4_9FIRM</name>
<gene>
    <name evidence="2" type="ORF">FTV88_0499</name>
</gene>
<dbReference type="KEGG" id="hcv:FTV88_0499"/>
<dbReference type="Pfam" id="PF14697">
    <property type="entry name" value="Fer4_21"/>
    <property type="match status" value="1"/>
</dbReference>
<reference evidence="3" key="1">
    <citation type="submission" date="2019-11" db="EMBL/GenBank/DDBJ databases">
        <title>Genome sequence of Heliorestis convoluta strain HH, an alkaliphilic and minimalistic phototrophic bacterium from a soda lake in Egypt.</title>
        <authorList>
            <person name="Dewey E.D."/>
            <person name="Stokes L.M."/>
            <person name="Burchell B.M."/>
            <person name="Shaffer K.N."/>
            <person name="Huntington A.M."/>
            <person name="Baker J.M."/>
            <person name="Nadendla S."/>
            <person name="Giglio M.G."/>
            <person name="Touchman J.W."/>
            <person name="Blankenship R.E."/>
            <person name="Madigan M.T."/>
            <person name="Sattley W.M."/>
        </authorList>
    </citation>
    <scope>NUCLEOTIDE SEQUENCE [LARGE SCALE GENOMIC DNA]</scope>
    <source>
        <strain evidence="3">HH</strain>
    </source>
</reference>
<protein>
    <submittedName>
        <fullName evidence="2">4Fe-4S dicluster domain-containing protein</fullName>
    </submittedName>
</protein>
<evidence type="ECO:0000313" key="3">
    <source>
        <dbReference type="Proteomes" id="UP000366051"/>
    </source>
</evidence>
<evidence type="ECO:0000259" key="1">
    <source>
        <dbReference type="PROSITE" id="PS51379"/>
    </source>
</evidence>
<sequence>MVTVTEVVQKREREQEQESSYYRIEEDCIGCKFCLNICTWDALDAYGREEKVFQIDGQLCPGCGCCAACCPVDAIRKG</sequence>
<keyword evidence="3" id="KW-1185">Reference proteome</keyword>
<dbReference type="Proteomes" id="UP000366051">
    <property type="component" value="Chromosome"/>
</dbReference>
<dbReference type="OrthoDB" id="9803319at2"/>